<gene>
    <name evidence="2" type="ORF">BDV25DRAFT_138777</name>
</gene>
<organism evidence="2 3">
    <name type="scientific">Aspergillus avenaceus</name>
    <dbReference type="NCBI Taxonomy" id="36643"/>
    <lineage>
        <taxon>Eukaryota</taxon>
        <taxon>Fungi</taxon>
        <taxon>Dikarya</taxon>
        <taxon>Ascomycota</taxon>
        <taxon>Pezizomycotina</taxon>
        <taxon>Eurotiomycetes</taxon>
        <taxon>Eurotiomycetidae</taxon>
        <taxon>Eurotiales</taxon>
        <taxon>Aspergillaceae</taxon>
        <taxon>Aspergillus</taxon>
        <taxon>Aspergillus subgen. Circumdati</taxon>
    </lineage>
</organism>
<dbReference type="AlphaFoldDB" id="A0A5N6TYT2"/>
<sequence length="97" mass="11299">MRRGLSSVARTFLQYIWKGTNSYPEYEQMLDKKVKQNSRLSKANKVEFAGDPHTSEKDEKKRASGQIFQDQMRLTSVHVYIDGTVEYSKKSYNDAQE</sequence>
<accession>A0A5N6TYT2</accession>
<dbReference type="EMBL" id="ML742069">
    <property type="protein sequence ID" value="KAE8151542.1"/>
    <property type="molecule type" value="Genomic_DNA"/>
</dbReference>
<feature type="region of interest" description="Disordered" evidence="1">
    <location>
        <begin position="41"/>
        <end position="65"/>
    </location>
</feature>
<keyword evidence="3" id="KW-1185">Reference proteome</keyword>
<feature type="compositionally biased region" description="Basic and acidic residues" evidence="1">
    <location>
        <begin position="44"/>
        <end position="62"/>
    </location>
</feature>
<evidence type="ECO:0000313" key="2">
    <source>
        <dbReference type="EMBL" id="KAE8151542.1"/>
    </source>
</evidence>
<dbReference type="OrthoDB" id="5346621at2759"/>
<name>A0A5N6TYT2_ASPAV</name>
<dbReference type="Proteomes" id="UP000325780">
    <property type="component" value="Unassembled WGS sequence"/>
</dbReference>
<proteinExistence type="predicted"/>
<evidence type="ECO:0000256" key="1">
    <source>
        <dbReference type="SAM" id="MobiDB-lite"/>
    </source>
</evidence>
<reference evidence="2 3" key="1">
    <citation type="submission" date="2019-04" db="EMBL/GenBank/DDBJ databases">
        <title>Friends and foes A comparative genomics study of 23 Aspergillus species from section Flavi.</title>
        <authorList>
            <consortium name="DOE Joint Genome Institute"/>
            <person name="Kjaerbolling I."/>
            <person name="Vesth T."/>
            <person name="Frisvad J.C."/>
            <person name="Nybo J.L."/>
            <person name="Theobald S."/>
            <person name="Kildgaard S."/>
            <person name="Isbrandt T."/>
            <person name="Kuo A."/>
            <person name="Sato A."/>
            <person name="Lyhne E.K."/>
            <person name="Kogle M.E."/>
            <person name="Wiebenga A."/>
            <person name="Kun R.S."/>
            <person name="Lubbers R.J."/>
            <person name="Makela M.R."/>
            <person name="Barry K."/>
            <person name="Chovatia M."/>
            <person name="Clum A."/>
            <person name="Daum C."/>
            <person name="Haridas S."/>
            <person name="He G."/>
            <person name="LaButti K."/>
            <person name="Lipzen A."/>
            <person name="Mondo S."/>
            <person name="Riley R."/>
            <person name="Salamov A."/>
            <person name="Simmons B.A."/>
            <person name="Magnuson J.K."/>
            <person name="Henrissat B."/>
            <person name="Mortensen U.H."/>
            <person name="Larsen T.O."/>
            <person name="Devries R.P."/>
            <person name="Grigoriev I.V."/>
            <person name="Machida M."/>
            <person name="Baker S.E."/>
            <person name="Andersen M.R."/>
        </authorList>
    </citation>
    <scope>NUCLEOTIDE SEQUENCE [LARGE SCALE GENOMIC DNA]</scope>
    <source>
        <strain evidence="2 3">IBT 18842</strain>
    </source>
</reference>
<protein>
    <submittedName>
        <fullName evidence="2">Uncharacterized protein</fullName>
    </submittedName>
</protein>
<evidence type="ECO:0000313" key="3">
    <source>
        <dbReference type="Proteomes" id="UP000325780"/>
    </source>
</evidence>